<keyword evidence="1" id="KW-0472">Membrane</keyword>
<dbReference type="InterPro" id="IPR046675">
    <property type="entry name" value="DUF6545"/>
</dbReference>
<keyword evidence="4" id="KW-1185">Reference proteome</keyword>
<protein>
    <recommendedName>
        <fullName evidence="2">DUF6545 domain-containing protein</fullName>
    </recommendedName>
</protein>
<feature type="transmembrane region" description="Helical" evidence="1">
    <location>
        <begin position="143"/>
        <end position="163"/>
    </location>
</feature>
<feature type="transmembrane region" description="Helical" evidence="1">
    <location>
        <begin position="37"/>
        <end position="60"/>
    </location>
</feature>
<feature type="transmembrane region" description="Helical" evidence="1">
    <location>
        <begin position="102"/>
        <end position="123"/>
    </location>
</feature>
<evidence type="ECO:0000313" key="3">
    <source>
        <dbReference type="EMBL" id="WSB68487.1"/>
    </source>
</evidence>
<dbReference type="Proteomes" id="UP001344251">
    <property type="component" value="Chromosome"/>
</dbReference>
<feature type="domain" description="DUF6545" evidence="2">
    <location>
        <begin position="241"/>
        <end position="381"/>
    </location>
</feature>
<proteinExistence type="predicted"/>
<dbReference type="EMBL" id="CP109106">
    <property type="protein sequence ID" value="WSB68487.1"/>
    <property type="molecule type" value="Genomic_DNA"/>
</dbReference>
<evidence type="ECO:0000256" key="1">
    <source>
        <dbReference type="SAM" id="Phobius"/>
    </source>
</evidence>
<feature type="transmembrane region" description="Helical" evidence="1">
    <location>
        <begin position="216"/>
        <end position="239"/>
    </location>
</feature>
<keyword evidence="1" id="KW-0812">Transmembrane</keyword>
<feature type="transmembrane region" description="Helical" evidence="1">
    <location>
        <begin position="72"/>
        <end position="90"/>
    </location>
</feature>
<sequence length="401" mass="44104">MLDAPDLVEKARGVLLLVVWSVLILRIAALRHPRRRPVWYVLVALALGSLVIQAPVGRWIDATTGIAKAGELAVALVALTDFAAVWWFAIRLHTAGSSAPAWLRRAPWASGATMAALALFFFAVTPAAERFGEQARGGWTGYMIAWIAYGLLTAVGAGALFWKHGLTMRSPVLRVSVLALALGTSAEVPYLVVRTIRWITPDSAPELALTGFWCSFARFVLVALGCSLAALEPPIKALLHWHRRQRLRALWLLLRQATPELMVVPPPSRGADLLDLTHAWERLHQRVIDIRDSITYLHDGWASPRLLEEAWRCAAGAGAPESRRLTATASWIEATRREAVAGVPKRHLGADKGLLPQVLADDSTMCREIGPLLRLHRALRSRHVRDFADDVQPHTSLTAGR</sequence>
<evidence type="ECO:0000259" key="2">
    <source>
        <dbReference type="Pfam" id="PF20182"/>
    </source>
</evidence>
<feature type="transmembrane region" description="Helical" evidence="1">
    <location>
        <begin position="175"/>
        <end position="196"/>
    </location>
</feature>
<feature type="transmembrane region" description="Helical" evidence="1">
    <location>
        <begin position="12"/>
        <end position="30"/>
    </location>
</feature>
<accession>A0ABZ1FDP3</accession>
<dbReference type="RefSeq" id="WP_326617973.1">
    <property type="nucleotide sequence ID" value="NZ_CP109106.1"/>
</dbReference>
<gene>
    <name evidence="3" type="ORF">OG863_11250</name>
</gene>
<name>A0ABZ1FDP3_9ACTN</name>
<reference evidence="3 4" key="1">
    <citation type="submission" date="2022-10" db="EMBL/GenBank/DDBJ databases">
        <title>The complete genomes of actinobacterial strains from the NBC collection.</title>
        <authorList>
            <person name="Joergensen T.S."/>
            <person name="Alvarez Arevalo M."/>
            <person name="Sterndorff E.B."/>
            <person name="Faurdal D."/>
            <person name="Vuksanovic O."/>
            <person name="Mourched A.-S."/>
            <person name="Charusanti P."/>
            <person name="Shaw S."/>
            <person name="Blin K."/>
            <person name="Weber T."/>
        </authorList>
    </citation>
    <scope>NUCLEOTIDE SEQUENCE [LARGE SCALE GENOMIC DNA]</scope>
    <source>
        <strain evidence="3 4">NBC 01774</strain>
    </source>
</reference>
<organism evidence="3 4">
    <name type="scientific">Streptomyces decoyicus</name>
    <dbReference type="NCBI Taxonomy" id="249567"/>
    <lineage>
        <taxon>Bacteria</taxon>
        <taxon>Bacillati</taxon>
        <taxon>Actinomycetota</taxon>
        <taxon>Actinomycetes</taxon>
        <taxon>Kitasatosporales</taxon>
        <taxon>Streptomycetaceae</taxon>
        <taxon>Streptomyces</taxon>
    </lineage>
</organism>
<evidence type="ECO:0000313" key="4">
    <source>
        <dbReference type="Proteomes" id="UP001344251"/>
    </source>
</evidence>
<dbReference type="Pfam" id="PF20182">
    <property type="entry name" value="DUF6545"/>
    <property type="match status" value="1"/>
</dbReference>
<keyword evidence="1" id="KW-1133">Transmembrane helix</keyword>